<keyword evidence="2" id="KW-0614">Plasmid</keyword>
<accession>A0ABY8S7P7</accession>
<keyword evidence="3" id="KW-1185">Reference proteome</keyword>
<evidence type="ECO:0000313" key="2">
    <source>
        <dbReference type="EMBL" id="WHP07725.1"/>
    </source>
</evidence>
<dbReference type="EMBL" id="CP125670">
    <property type="protein sequence ID" value="WHP07725.1"/>
    <property type="molecule type" value="Genomic_DNA"/>
</dbReference>
<gene>
    <name evidence="2" type="ORF">QLH32_18265</name>
</gene>
<keyword evidence="1" id="KW-0472">Membrane</keyword>
<dbReference type="InterPro" id="IPR046572">
    <property type="entry name" value="DUF6632"/>
</dbReference>
<feature type="transmembrane region" description="Helical" evidence="1">
    <location>
        <begin position="120"/>
        <end position="141"/>
    </location>
</feature>
<evidence type="ECO:0008006" key="4">
    <source>
        <dbReference type="Google" id="ProtNLM"/>
    </source>
</evidence>
<feature type="transmembrane region" description="Helical" evidence="1">
    <location>
        <begin position="62"/>
        <end position="81"/>
    </location>
</feature>
<dbReference type="Proteomes" id="UP001229836">
    <property type="component" value="Plasmid unnamed1"/>
</dbReference>
<proteinExistence type="predicted"/>
<keyword evidence="1" id="KW-0812">Transmembrane</keyword>
<evidence type="ECO:0000313" key="3">
    <source>
        <dbReference type="Proteomes" id="UP001229836"/>
    </source>
</evidence>
<dbReference type="RefSeq" id="WP_283269411.1">
    <property type="nucleotide sequence ID" value="NZ_CP125670.1"/>
</dbReference>
<keyword evidence="1" id="KW-1133">Transmembrane helix</keyword>
<feature type="transmembrane region" description="Helical" evidence="1">
    <location>
        <begin position="93"/>
        <end position="114"/>
    </location>
</feature>
<sequence>MQDQFYQRHFPKVLQLMGAGFIFFFGLILLAMLFGVLNHLLHSDEGILLMRLIRWGGVEPHAEHYEAMISIIYVVWGLFLIKAAKHPEHNINFLDFTLFANFAHFGLMTGMAFRMPNEKIHLIGDLLLGWGILILFIIFWFPSRQYYQKMMWH</sequence>
<organism evidence="2 3">
    <name type="scientific">Acinetobacter corruptisaponis</name>
    <dbReference type="NCBI Taxonomy" id="3045147"/>
    <lineage>
        <taxon>Bacteria</taxon>
        <taxon>Pseudomonadati</taxon>
        <taxon>Pseudomonadota</taxon>
        <taxon>Gammaproteobacteria</taxon>
        <taxon>Moraxellales</taxon>
        <taxon>Moraxellaceae</taxon>
        <taxon>Acinetobacter</taxon>
    </lineage>
</organism>
<feature type="transmembrane region" description="Helical" evidence="1">
    <location>
        <begin position="21"/>
        <end position="42"/>
    </location>
</feature>
<protein>
    <recommendedName>
        <fullName evidence="4">HXXEE domain-containing protein</fullName>
    </recommendedName>
</protein>
<geneLocation type="plasmid" evidence="2 3">
    <name>unnamed1</name>
</geneLocation>
<dbReference type="Pfam" id="PF20337">
    <property type="entry name" value="DUF6632"/>
    <property type="match status" value="1"/>
</dbReference>
<name>A0ABY8S7P7_9GAMM</name>
<evidence type="ECO:0000256" key="1">
    <source>
        <dbReference type="SAM" id="Phobius"/>
    </source>
</evidence>
<reference evidence="2 3" key="1">
    <citation type="submission" date="2023-05" db="EMBL/GenBank/DDBJ databases">
        <title>The complete genome of Acinetobacter sp. nov KCTC 92772.</title>
        <authorList>
            <person name="Zhou G."/>
        </authorList>
    </citation>
    <scope>NUCLEOTIDE SEQUENCE [LARGE SCALE GENOMIC DNA]</scope>
    <source>
        <strain evidence="2 3">KCTC 92772</strain>
        <plasmid evidence="2 3">unnamed1</plasmid>
    </source>
</reference>